<dbReference type="EMBL" id="FOFP01000024">
    <property type="protein sequence ID" value="SER35242.1"/>
    <property type="molecule type" value="Genomic_DNA"/>
</dbReference>
<dbReference type="InterPro" id="IPR015947">
    <property type="entry name" value="PUA-like_sf"/>
</dbReference>
<evidence type="ECO:0000313" key="3">
    <source>
        <dbReference type="Proteomes" id="UP000198512"/>
    </source>
</evidence>
<dbReference type="SMART" id="SM00464">
    <property type="entry name" value="LON"/>
    <property type="match status" value="1"/>
</dbReference>
<organism evidence="2 3">
    <name type="scientific">Pseudomonas cuatrocienegasensis</name>
    <dbReference type="NCBI Taxonomy" id="543360"/>
    <lineage>
        <taxon>Bacteria</taxon>
        <taxon>Pseudomonadati</taxon>
        <taxon>Pseudomonadota</taxon>
        <taxon>Gammaproteobacteria</taxon>
        <taxon>Pseudomonadales</taxon>
        <taxon>Pseudomonadaceae</taxon>
        <taxon>Pseudomonas</taxon>
    </lineage>
</organism>
<dbReference type="Pfam" id="PF02190">
    <property type="entry name" value="LON_substr_bdg"/>
    <property type="match status" value="1"/>
</dbReference>
<proteinExistence type="predicted"/>
<dbReference type="Gene3D" id="1.10.4060.10">
    <property type="entry name" value="BPP1347 like domain"/>
    <property type="match status" value="1"/>
</dbReference>
<dbReference type="Proteomes" id="UP000198512">
    <property type="component" value="Unassembled WGS sequence"/>
</dbReference>
<dbReference type="SUPFAM" id="SSF88697">
    <property type="entry name" value="PUA domain-like"/>
    <property type="match status" value="1"/>
</dbReference>
<dbReference type="InterPro" id="IPR003111">
    <property type="entry name" value="Lon_prtase_N"/>
</dbReference>
<dbReference type="PANTHER" id="PTHR46732:SF8">
    <property type="entry name" value="ATP-DEPENDENT PROTEASE LA (LON) DOMAIN PROTEIN"/>
    <property type="match status" value="1"/>
</dbReference>
<comment type="caution">
    <text evidence="2">The sequence shown here is derived from an EMBL/GenBank/DDBJ whole genome shotgun (WGS) entry which is preliminary data.</text>
</comment>
<protein>
    <recommendedName>
        <fullName evidence="1">Lon N-terminal domain-containing protein</fullName>
    </recommendedName>
</protein>
<evidence type="ECO:0000313" key="2">
    <source>
        <dbReference type="EMBL" id="SER35242.1"/>
    </source>
</evidence>
<dbReference type="RefSeq" id="WP_069521196.1">
    <property type="nucleotide sequence ID" value="NZ_FOFP01000024.1"/>
</dbReference>
<gene>
    <name evidence="2" type="ORF">SAMN05216600_12416</name>
</gene>
<accession>A0ABY1BQ24</accession>
<feature type="domain" description="Lon N-terminal" evidence="1">
    <location>
        <begin position="1"/>
        <end position="191"/>
    </location>
</feature>
<dbReference type="PANTHER" id="PTHR46732">
    <property type="entry name" value="ATP-DEPENDENT PROTEASE LA (LON) DOMAIN PROTEIN"/>
    <property type="match status" value="1"/>
</dbReference>
<dbReference type="PROSITE" id="PS51787">
    <property type="entry name" value="LON_N"/>
    <property type="match status" value="1"/>
</dbReference>
<dbReference type="Gene3D" id="2.30.130.40">
    <property type="entry name" value="LON domain-like"/>
    <property type="match status" value="1"/>
</dbReference>
<reference evidence="2 3" key="1">
    <citation type="submission" date="2016-10" db="EMBL/GenBank/DDBJ databases">
        <authorList>
            <person name="Varghese N."/>
            <person name="Submissions S."/>
        </authorList>
    </citation>
    <scope>NUCLEOTIDE SEQUENCE [LARGE SCALE GENOMIC DNA]</scope>
    <source>
        <strain evidence="2 3">CIP 109853</strain>
    </source>
</reference>
<name>A0ABY1BQ24_9PSED</name>
<dbReference type="InterPro" id="IPR046336">
    <property type="entry name" value="Lon_prtase_N_sf"/>
</dbReference>
<sequence length="198" mass="21545">MNLPLFPLNTVLFPGCPLDLQIFEARYLDMISRCMKQGEGFGVVAIVEGDEVGEAAGQFAAIGCEARICDFQQRPNGLLGIRVEGARRFKVNRAQVLPDQLTLADVDWLDDTEALPLQAGDADLLALLGALVDHPMVSGLGIGSEVDDQAVLANRLAYLLPLPPEQKVQLLTLDDPQERLGRLQVLLEALQREMNGEG</sequence>
<evidence type="ECO:0000259" key="1">
    <source>
        <dbReference type="PROSITE" id="PS51787"/>
    </source>
</evidence>
<keyword evidence="3" id="KW-1185">Reference proteome</keyword>